<dbReference type="EMBL" id="JAZDWU010000011">
    <property type="protein sequence ID" value="KAK9985257.1"/>
    <property type="molecule type" value="Genomic_DNA"/>
</dbReference>
<proteinExistence type="predicted"/>
<keyword evidence="2" id="KW-1185">Reference proteome</keyword>
<comment type="caution">
    <text evidence="1">The sequence shown here is derived from an EMBL/GenBank/DDBJ whole genome shotgun (WGS) entry which is preliminary data.</text>
</comment>
<organism evidence="1 2">
    <name type="scientific">Lithocarpus litseifolius</name>
    <dbReference type="NCBI Taxonomy" id="425828"/>
    <lineage>
        <taxon>Eukaryota</taxon>
        <taxon>Viridiplantae</taxon>
        <taxon>Streptophyta</taxon>
        <taxon>Embryophyta</taxon>
        <taxon>Tracheophyta</taxon>
        <taxon>Spermatophyta</taxon>
        <taxon>Magnoliopsida</taxon>
        <taxon>eudicotyledons</taxon>
        <taxon>Gunneridae</taxon>
        <taxon>Pentapetalae</taxon>
        <taxon>rosids</taxon>
        <taxon>fabids</taxon>
        <taxon>Fagales</taxon>
        <taxon>Fagaceae</taxon>
        <taxon>Lithocarpus</taxon>
    </lineage>
</organism>
<dbReference type="AlphaFoldDB" id="A0AAW2BHJ1"/>
<sequence>MGLREGLILCCNFNITSHEIELDAKAIVDCLNKPTYVNNIISPILDDCSPPVDLLDVFEDDLSGMYVNRLCPELDVPL</sequence>
<name>A0AAW2BHJ1_9ROSI</name>
<evidence type="ECO:0008006" key="3">
    <source>
        <dbReference type="Google" id="ProtNLM"/>
    </source>
</evidence>
<reference evidence="1 2" key="1">
    <citation type="submission" date="2024-01" db="EMBL/GenBank/DDBJ databases">
        <title>A telomere-to-telomere, gap-free genome of sweet tea (Lithocarpus litseifolius).</title>
        <authorList>
            <person name="Zhou J."/>
        </authorList>
    </citation>
    <scope>NUCLEOTIDE SEQUENCE [LARGE SCALE GENOMIC DNA]</scope>
    <source>
        <strain evidence="1">Zhou-2022a</strain>
        <tissue evidence="1">Leaf</tissue>
    </source>
</reference>
<gene>
    <name evidence="1" type="ORF">SO802_030208</name>
</gene>
<dbReference type="Proteomes" id="UP001459277">
    <property type="component" value="Unassembled WGS sequence"/>
</dbReference>
<evidence type="ECO:0000313" key="2">
    <source>
        <dbReference type="Proteomes" id="UP001459277"/>
    </source>
</evidence>
<accession>A0AAW2BHJ1</accession>
<evidence type="ECO:0000313" key="1">
    <source>
        <dbReference type="EMBL" id="KAK9985257.1"/>
    </source>
</evidence>
<protein>
    <recommendedName>
        <fullName evidence="3">RNase H type-1 domain-containing protein</fullName>
    </recommendedName>
</protein>